<feature type="non-terminal residue" evidence="1">
    <location>
        <position position="130"/>
    </location>
</feature>
<keyword evidence="2" id="KW-1185">Reference proteome</keyword>
<proteinExistence type="predicted"/>
<gene>
    <name evidence="1" type="ORF">SEPCBS57363_006812</name>
</gene>
<accession>A0ABP0E689</accession>
<dbReference type="Proteomes" id="UP001642501">
    <property type="component" value="Unassembled WGS sequence"/>
</dbReference>
<organism evidence="1 2">
    <name type="scientific">Sporothrix epigloea</name>
    <dbReference type="NCBI Taxonomy" id="1892477"/>
    <lineage>
        <taxon>Eukaryota</taxon>
        <taxon>Fungi</taxon>
        <taxon>Dikarya</taxon>
        <taxon>Ascomycota</taxon>
        <taxon>Pezizomycotina</taxon>
        <taxon>Sordariomycetes</taxon>
        <taxon>Sordariomycetidae</taxon>
        <taxon>Ophiostomatales</taxon>
        <taxon>Ophiostomataceae</taxon>
        <taxon>Sporothrix</taxon>
    </lineage>
</organism>
<protein>
    <submittedName>
        <fullName evidence="1">Uncharacterized protein</fullName>
    </submittedName>
</protein>
<dbReference type="EMBL" id="CAWUOM010000336">
    <property type="protein sequence ID" value="CAK7275639.1"/>
    <property type="molecule type" value="Genomic_DNA"/>
</dbReference>
<evidence type="ECO:0000313" key="2">
    <source>
        <dbReference type="Proteomes" id="UP001642501"/>
    </source>
</evidence>
<reference evidence="1 2" key="1">
    <citation type="submission" date="2024-01" db="EMBL/GenBank/DDBJ databases">
        <authorList>
            <person name="Allen C."/>
            <person name="Tagirdzhanova G."/>
        </authorList>
    </citation>
    <scope>NUCLEOTIDE SEQUENCE [LARGE SCALE GENOMIC DNA]</scope>
    <source>
        <strain evidence="1 2">CBS 573.63</strain>
    </source>
</reference>
<sequence>MAPSQNLKRKRVDETLQSDIQPLTKKTKTRSELDLEAWYSWVYPPEFYDRLSKISLNPLALNELQRRIRIQRTFPPRPVDSIGSILRGITRRQDLTIFARHGGPDLCDLRDYPFPPTKSQLPVAMDVGQG</sequence>
<comment type="caution">
    <text evidence="1">The sequence shown here is derived from an EMBL/GenBank/DDBJ whole genome shotgun (WGS) entry which is preliminary data.</text>
</comment>
<name>A0ABP0E689_9PEZI</name>
<evidence type="ECO:0000313" key="1">
    <source>
        <dbReference type="EMBL" id="CAK7275639.1"/>
    </source>
</evidence>